<dbReference type="PANTHER" id="PTHR13767">
    <property type="entry name" value="TRNA-PSEUDOURIDINE SYNTHASE"/>
    <property type="match status" value="1"/>
</dbReference>
<keyword evidence="3 5" id="KW-0819">tRNA processing</keyword>
<comment type="similarity">
    <text evidence="2 5">Belongs to the pseudouridine synthase TruB family. Type 1 subfamily.</text>
</comment>
<evidence type="ECO:0000313" key="10">
    <source>
        <dbReference type="Proteomes" id="UP001206128"/>
    </source>
</evidence>
<feature type="domain" description="Pseudouridine synthase II N-terminal" evidence="6">
    <location>
        <begin position="38"/>
        <end position="190"/>
    </location>
</feature>
<dbReference type="GO" id="GO:1990481">
    <property type="term" value="P:mRNA pseudouridine synthesis"/>
    <property type="evidence" value="ECO:0007669"/>
    <property type="project" value="TreeGrafter"/>
</dbReference>
<feature type="domain" description="tRNA pseudouridine synthase II TruB subfamily 2 C-terminal" evidence="7">
    <location>
        <begin position="247"/>
        <end position="301"/>
    </location>
</feature>
<protein>
    <recommendedName>
        <fullName evidence="5">tRNA pseudouridine synthase B</fullName>
        <ecNumber evidence="5">5.4.99.25</ecNumber>
    </recommendedName>
    <alternativeName>
        <fullName evidence="5">tRNA pseudouridine(55) synthase</fullName>
        <shortName evidence="5">Psi55 synthase</shortName>
    </alternativeName>
    <alternativeName>
        <fullName evidence="5">tRNA pseudouridylate synthase</fullName>
    </alternativeName>
    <alternativeName>
        <fullName evidence="5">tRNA-uridine isomerase</fullName>
    </alternativeName>
</protein>
<evidence type="ECO:0000256" key="2">
    <source>
        <dbReference type="ARBA" id="ARBA00005642"/>
    </source>
</evidence>
<evidence type="ECO:0000259" key="8">
    <source>
        <dbReference type="Pfam" id="PF16198"/>
    </source>
</evidence>
<dbReference type="GO" id="GO:0031119">
    <property type="term" value="P:tRNA pseudouridine synthesis"/>
    <property type="evidence" value="ECO:0007669"/>
    <property type="project" value="UniProtKB-UniRule"/>
</dbReference>
<comment type="catalytic activity">
    <reaction evidence="1 5">
        <text>uridine(55) in tRNA = pseudouridine(55) in tRNA</text>
        <dbReference type="Rhea" id="RHEA:42532"/>
        <dbReference type="Rhea" id="RHEA-COMP:10101"/>
        <dbReference type="Rhea" id="RHEA-COMP:10102"/>
        <dbReference type="ChEBI" id="CHEBI:65314"/>
        <dbReference type="ChEBI" id="CHEBI:65315"/>
        <dbReference type="EC" id="5.4.99.25"/>
    </reaction>
</comment>
<organism evidence="9 10">
    <name type="scientific">Goodfellowiella coeruleoviolacea</name>
    <dbReference type="NCBI Taxonomy" id="334858"/>
    <lineage>
        <taxon>Bacteria</taxon>
        <taxon>Bacillati</taxon>
        <taxon>Actinomycetota</taxon>
        <taxon>Actinomycetes</taxon>
        <taxon>Pseudonocardiales</taxon>
        <taxon>Pseudonocardiaceae</taxon>
        <taxon>Goodfellowiella</taxon>
    </lineage>
</organism>
<proteinExistence type="inferred from homology"/>
<dbReference type="Pfam" id="PF16198">
    <property type="entry name" value="TruB_C_2"/>
    <property type="match status" value="1"/>
</dbReference>
<dbReference type="GO" id="GO:0160148">
    <property type="term" value="F:tRNA pseudouridine(55) synthase activity"/>
    <property type="evidence" value="ECO:0007669"/>
    <property type="project" value="UniProtKB-EC"/>
</dbReference>
<dbReference type="Gene3D" id="2.30.130.10">
    <property type="entry name" value="PUA domain"/>
    <property type="match status" value="1"/>
</dbReference>
<dbReference type="EC" id="5.4.99.25" evidence="5"/>
<dbReference type="InterPro" id="IPR002501">
    <property type="entry name" value="PsdUridine_synth_N"/>
</dbReference>
<dbReference type="SUPFAM" id="SSF88697">
    <property type="entry name" value="PUA domain-like"/>
    <property type="match status" value="1"/>
</dbReference>
<dbReference type="InterPro" id="IPR014780">
    <property type="entry name" value="tRNA_psdUridine_synth_TruB"/>
</dbReference>
<evidence type="ECO:0000259" key="7">
    <source>
        <dbReference type="Pfam" id="PF09142"/>
    </source>
</evidence>
<comment type="caution">
    <text evidence="9">The sequence shown here is derived from an EMBL/GenBank/DDBJ whole genome shotgun (WGS) entry which is preliminary data.</text>
</comment>
<comment type="function">
    <text evidence="5">Responsible for synthesis of pseudouridine from uracil-55 in the psi GC loop of transfer RNAs.</text>
</comment>
<sequence>MVRSSSPHRPSRPTVPPGLVVVDKPAGMTSHDVVARVRRILGTRKVGHAGTLDPMATGVLVLGVERATKLLGHLALDSKAYLATIRLGTATTTDDAEGEILSTVDASGVAEADVLAGIARLTGPIQQVPSSVSAVKIDGKRAYARVRAGEAVELPPRPVEVHRFDLLALRREEQATELDVMVECSSGTYVRALARDLGADLGVGGHLANLRRTRVGPFDLRVARSLDALAEQPGLSLDLDQAVAKAFPQRQVAVAEVTALAHGQRLPAGGLTGTYGVFGPDGHVVALAVDEAGTARPLVVLAPA</sequence>
<keyword evidence="4 5" id="KW-0413">Isomerase</keyword>
<evidence type="ECO:0000313" key="9">
    <source>
        <dbReference type="EMBL" id="MCP2169611.1"/>
    </source>
</evidence>
<feature type="active site" description="Nucleophile" evidence="5">
    <location>
        <position position="53"/>
    </location>
</feature>
<dbReference type="GO" id="GO:0003723">
    <property type="term" value="F:RNA binding"/>
    <property type="evidence" value="ECO:0007669"/>
    <property type="project" value="InterPro"/>
</dbReference>
<name>A0AAE3KIU0_9PSEU</name>
<evidence type="ECO:0000256" key="3">
    <source>
        <dbReference type="ARBA" id="ARBA00022694"/>
    </source>
</evidence>
<dbReference type="SUPFAM" id="SSF55120">
    <property type="entry name" value="Pseudouridine synthase"/>
    <property type="match status" value="1"/>
</dbReference>
<keyword evidence="10" id="KW-1185">Reference proteome</keyword>
<dbReference type="Pfam" id="PF01509">
    <property type="entry name" value="TruB_N"/>
    <property type="match status" value="1"/>
</dbReference>
<evidence type="ECO:0000256" key="4">
    <source>
        <dbReference type="ARBA" id="ARBA00023235"/>
    </source>
</evidence>
<dbReference type="Pfam" id="PF09142">
    <property type="entry name" value="TruB_C"/>
    <property type="match status" value="1"/>
</dbReference>
<dbReference type="Proteomes" id="UP001206128">
    <property type="component" value="Unassembled WGS sequence"/>
</dbReference>
<accession>A0AAE3KIU0</accession>
<dbReference type="RefSeq" id="WP_308204101.1">
    <property type="nucleotide sequence ID" value="NZ_JAMTCK010000019.1"/>
</dbReference>
<evidence type="ECO:0000256" key="5">
    <source>
        <dbReference type="HAMAP-Rule" id="MF_01080"/>
    </source>
</evidence>
<dbReference type="EMBL" id="JAMTCK010000019">
    <property type="protein sequence ID" value="MCP2169611.1"/>
    <property type="molecule type" value="Genomic_DNA"/>
</dbReference>
<dbReference type="InterPro" id="IPR032819">
    <property type="entry name" value="TruB_C"/>
</dbReference>
<dbReference type="InterPro" id="IPR015225">
    <property type="entry name" value="tRNA_psdUridine_synth_fam2_C"/>
</dbReference>
<dbReference type="CDD" id="cd02573">
    <property type="entry name" value="PseudoU_synth_EcTruB"/>
    <property type="match status" value="1"/>
</dbReference>
<dbReference type="InterPro" id="IPR020103">
    <property type="entry name" value="PsdUridine_synth_cat_dom_sf"/>
</dbReference>
<dbReference type="PANTHER" id="PTHR13767:SF2">
    <property type="entry name" value="PSEUDOURIDYLATE SYNTHASE TRUB1"/>
    <property type="match status" value="1"/>
</dbReference>
<dbReference type="InterPro" id="IPR036974">
    <property type="entry name" value="PUA_sf"/>
</dbReference>
<dbReference type="Gene3D" id="3.30.2350.10">
    <property type="entry name" value="Pseudouridine synthase"/>
    <property type="match status" value="1"/>
</dbReference>
<dbReference type="AlphaFoldDB" id="A0AAE3KIU0"/>
<reference evidence="9" key="1">
    <citation type="submission" date="2022-06" db="EMBL/GenBank/DDBJ databases">
        <title>Genomic Encyclopedia of Archaeal and Bacterial Type Strains, Phase II (KMG-II): from individual species to whole genera.</title>
        <authorList>
            <person name="Goeker M."/>
        </authorList>
    </citation>
    <scope>NUCLEOTIDE SEQUENCE</scope>
    <source>
        <strain evidence="9">DSM 43935</strain>
    </source>
</reference>
<evidence type="ECO:0000256" key="1">
    <source>
        <dbReference type="ARBA" id="ARBA00000385"/>
    </source>
</evidence>
<dbReference type="InterPro" id="IPR015947">
    <property type="entry name" value="PUA-like_sf"/>
</dbReference>
<feature type="domain" description="tRNA pseudouridylate synthase B C-terminal" evidence="8">
    <location>
        <begin position="191"/>
        <end position="231"/>
    </location>
</feature>
<gene>
    <name evidence="5" type="primary">truB</name>
    <name evidence="9" type="ORF">LX83_006497</name>
</gene>
<evidence type="ECO:0000259" key="6">
    <source>
        <dbReference type="Pfam" id="PF01509"/>
    </source>
</evidence>
<dbReference type="FunFam" id="3.30.2350.10:FF:000011">
    <property type="entry name" value="tRNA pseudouridine synthase B"/>
    <property type="match status" value="1"/>
</dbReference>
<dbReference type="HAMAP" id="MF_01080">
    <property type="entry name" value="TruB_bact"/>
    <property type="match status" value="1"/>
</dbReference>
<dbReference type="NCBIfam" id="TIGR00431">
    <property type="entry name" value="TruB"/>
    <property type="match status" value="1"/>
</dbReference>